<dbReference type="Proteomes" id="UP000887574">
    <property type="component" value="Unplaced"/>
</dbReference>
<evidence type="ECO:0000313" key="2">
    <source>
        <dbReference type="WBParaSite" id="jg496"/>
    </source>
</evidence>
<accession>A0A915EG37</accession>
<dbReference type="WBParaSite" id="jg496">
    <property type="protein sequence ID" value="jg496"/>
    <property type="gene ID" value="jg496"/>
</dbReference>
<reference evidence="2" key="1">
    <citation type="submission" date="2022-11" db="UniProtKB">
        <authorList>
            <consortium name="WormBaseParasite"/>
        </authorList>
    </citation>
    <scope>IDENTIFICATION</scope>
</reference>
<name>A0A915EG37_9BILA</name>
<keyword evidence="1" id="KW-1185">Reference proteome</keyword>
<sequence length="88" mass="10089">MTTAESETIDFGEVGKKPQGSIFMPMVQLGIHPRIGNQTRIYLMRNGEPCDRITPAWKQTRPFVIHNAYRQIDLNQPPTVINRWLPAV</sequence>
<proteinExistence type="predicted"/>
<evidence type="ECO:0000313" key="1">
    <source>
        <dbReference type="Proteomes" id="UP000887574"/>
    </source>
</evidence>
<protein>
    <submittedName>
        <fullName evidence="2">Uncharacterized protein</fullName>
    </submittedName>
</protein>
<dbReference type="AlphaFoldDB" id="A0A915EG37"/>
<organism evidence="1 2">
    <name type="scientific">Ditylenchus dipsaci</name>
    <dbReference type="NCBI Taxonomy" id="166011"/>
    <lineage>
        <taxon>Eukaryota</taxon>
        <taxon>Metazoa</taxon>
        <taxon>Ecdysozoa</taxon>
        <taxon>Nematoda</taxon>
        <taxon>Chromadorea</taxon>
        <taxon>Rhabditida</taxon>
        <taxon>Tylenchina</taxon>
        <taxon>Tylenchomorpha</taxon>
        <taxon>Sphaerularioidea</taxon>
        <taxon>Anguinidae</taxon>
        <taxon>Anguininae</taxon>
        <taxon>Ditylenchus</taxon>
    </lineage>
</organism>